<evidence type="ECO:0000256" key="5">
    <source>
        <dbReference type="ARBA" id="ARBA00022695"/>
    </source>
</evidence>
<dbReference type="EC" id="6.5.1.1" evidence="2"/>
<keyword evidence="18" id="KW-0511">Multifunctional enzyme</keyword>
<evidence type="ECO:0000256" key="9">
    <source>
        <dbReference type="ARBA" id="ARBA00022763"/>
    </source>
</evidence>
<evidence type="ECO:0000256" key="20">
    <source>
        <dbReference type="ARBA" id="ARBA00034003"/>
    </source>
</evidence>
<dbReference type="NCBIfam" id="TIGR02776">
    <property type="entry name" value="NHEJ_ligase_prk"/>
    <property type="match status" value="1"/>
</dbReference>
<keyword evidence="17" id="KW-0464">Manganese</keyword>
<keyword evidence="25" id="KW-1185">Reference proteome</keyword>
<organism evidence="24 25">
    <name type="scientific">Lentibacillus persicus</name>
    <dbReference type="NCBI Taxonomy" id="640948"/>
    <lineage>
        <taxon>Bacteria</taxon>
        <taxon>Bacillati</taxon>
        <taxon>Bacillota</taxon>
        <taxon>Bacilli</taxon>
        <taxon>Bacillales</taxon>
        <taxon>Bacillaceae</taxon>
        <taxon>Lentibacillus</taxon>
    </lineage>
</organism>
<evidence type="ECO:0000256" key="15">
    <source>
        <dbReference type="ARBA" id="ARBA00023172"/>
    </source>
</evidence>
<evidence type="ECO:0000256" key="6">
    <source>
        <dbReference type="ARBA" id="ARBA00022722"/>
    </source>
</evidence>
<dbReference type="PANTHER" id="PTHR42705:SF2">
    <property type="entry name" value="BIFUNCTIONAL NON-HOMOLOGOUS END JOINING PROTEIN LIGD"/>
    <property type="match status" value="1"/>
</dbReference>
<keyword evidence="14" id="KW-0238">DNA-binding</keyword>
<evidence type="ECO:0000256" key="4">
    <source>
        <dbReference type="ARBA" id="ARBA00022679"/>
    </source>
</evidence>
<keyword evidence="6" id="KW-0540">Nuclease</keyword>
<accession>A0A1I1XL63</accession>
<evidence type="ECO:0000256" key="10">
    <source>
        <dbReference type="ARBA" id="ARBA00022801"/>
    </source>
</evidence>
<reference evidence="25" key="1">
    <citation type="submission" date="2016-10" db="EMBL/GenBank/DDBJ databases">
        <authorList>
            <person name="Varghese N."/>
            <person name="Submissions S."/>
        </authorList>
    </citation>
    <scope>NUCLEOTIDE SEQUENCE [LARGE SCALE GENOMIC DNA]</scope>
    <source>
        <strain evidence="25">DSM 22530</strain>
    </source>
</reference>
<dbReference type="EMBL" id="FOMR01000008">
    <property type="protein sequence ID" value="SFE08095.1"/>
    <property type="molecule type" value="Genomic_DNA"/>
</dbReference>
<dbReference type="GO" id="GO:0004527">
    <property type="term" value="F:exonuclease activity"/>
    <property type="evidence" value="ECO:0007669"/>
    <property type="project" value="UniProtKB-KW"/>
</dbReference>
<keyword evidence="16" id="KW-0234">DNA repair</keyword>
<dbReference type="CDD" id="cd07906">
    <property type="entry name" value="Adenylation_DNA_ligase_LigD_LigC"/>
    <property type="match status" value="1"/>
</dbReference>
<evidence type="ECO:0000256" key="8">
    <source>
        <dbReference type="ARBA" id="ARBA00022741"/>
    </source>
</evidence>
<keyword evidence="5" id="KW-0548">Nucleotidyltransferase</keyword>
<keyword evidence="7" id="KW-0479">Metal-binding</keyword>
<evidence type="ECO:0000256" key="7">
    <source>
        <dbReference type="ARBA" id="ARBA00022723"/>
    </source>
</evidence>
<dbReference type="NCBIfam" id="TIGR02778">
    <property type="entry name" value="ligD_pol"/>
    <property type="match status" value="1"/>
</dbReference>
<dbReference type="STRING" id="640948.SAMN05216238_10825"/>
<keyword evidence="4" id="KW-0808">Transferase</keyword>
<dbReference type="GO" id="GO:0003887">
    <property type="term" value="F:DNA-directed DNA polymerase activity"/>
    <property type="evidence" value="ECO:0007669"/>
    <property type="project" value="UniProtKB-KW"/>
</dbReference>
<dbReference type="InterPro" id="IPR014146">
    <property type="entry name" value="LigD_ligase_dom"/>
</dbReference>
<dbReference type="PANTHER" id="PTHR42705">
    <property type="entry name" value="BIFUNCTIONAL NON-HOMOLOGOUS END JOINING PROTEIN LIGD"/>
    <property type="match status" value="1"/>
</dbReference>
<keyword evidence="11" id="KW-0269">Exonuclease</keyword>
<dbReference type="NCBIfam" id="NF007211">
    <property type="entry name" value="PRK09633.1"/>
    <property type="match status" value="1"/>
</dbReference>
<gene>
    <name evidence="24" type="ORF">SAMN05216238_10825</name>
</gene>
<dbReference type="GO" id="GO:0003910">
    <property type="term" value="F:DNA ligase (ATP) activity"/>
    <property type="evidence" value="ECO:0007669"/>
    <property type="project" value="UniProtKB-EC"/>
</dbReference>
<dbReference type="OrthoDB" id="9802472at2"/>
<dbReference type="Gene3D" id="3.30.470.30">
    <property type="entry name" value="DNA ligase/mRNA capping enzyme"/>
    <property type="match status" value="1"/>
</dbReference>
<dbReference type="GO" id="GO:0003677">
    <property type="term" value="F:DNA binding"/>
    <property type="evidence" value="ECO:0007669"/>
    <property type="project" value="UniProtKB-KW"/>
</dbReference>
<dbReference type="InterPro" id="IPR016059">
    <property type="entry name" value="DNA_ligase_ATP-dep_CS"/>
</dbReference>
<comment type="similarity">
    <text evidence="21">In the C-terminal section; belongs to the ATP-dependent DNA ligase family.</text>
</comment>
<dbReference type="RefSeq" id="WP_090085572.1">
    <property type="nucleotide sequence ID" value="NZ_FOMR01000008.1"/>
</dbReference>
<dbReference type="AlphaFoldDB" id="A0A1I1XL63"/>
<dbReference type="GO" id="GO:0046872">
    <property type="term" value="F:metal ion binding"/>
    <property type="evidence" value="ECO:0007669"/>
    <property type="project" value="UniProtKB-KW"/>
</dbReference>
<evidence type="ECO:0000313" key="25">
    <source>
        <dbReference type="Proteomes" id="UP000199474"/>
    </source>
</evidence>
<dbReference type="Pfam" id="PF01068">
    <property type="entry name" value="DNA_ligase_A_M"/>
    <property type="match status" value="1"/>
</dbReference>
<evidence type="ECO:0000256" key="22">
    <source>
        <dbReference type="ARBA" id="ARBA00049990"/>
    </source>
</evidence>
<dbReference type="GO" id="GO:0006281">
    <property type="term" value="P:DNA repair"/>
    <property type="evidence" value="ECO:0007669"/>
    <property type="project" value="UniProtKB-KW"/>
</dbReference>
<evidence type="ECO:0000256" key="2">
    <source>
        <dbReference type="ARBA" id="ARBA00012727"/>
    </source>
</evidence>
<proteinExistence type="inferred from homology"/>
<comment type="similarity">
    <text evidence="22">In the N-terminal section; belongs to the LigD polymerase family.</text>
</comment>
<dbReference type="Pfam" id="PF21686">
    <property type="entry name" value="LigD_Prim-Pol"/>
    <property type="match status" value="1"/>
</dbReference>
<evidence type="ECO:0000256" key="14">
    <source>
        <dbReference type="ARBA" id="ARBA00023125"/>
    </source>
</evidence>
<protein>
    <recommendedName>
        <fullName evidence="2">DNA ligase (ATP)</fullName>
        <ecNumber evidence="2">6.5.1.1</ecNumber>
    </recommendedName>
    <alternativeName>
        <fullName evidence="19">NHEJ DNA polymerase</fullName>
    </alternativeName>
</protein>
<dbReference type="PROSITE" id="PS00333">
    <property type="entry name" value="DNA_LIGASE_A2"/>
    <property type="match status" value="1"/>
</dbReference>
<evidence type="ECO:0000259" key="23">
    <source>
        <dbReference type="PROSITE" id="PS50160"/>
    </source>
</evidence>
<evidence type="ECO:0000256" key="12">
    <source>
        <dbReference type="ARBA" id="ARBA00022840"/>
    </source>
</evidence>
<dbReference type="NCBIfam" id="TIGR02779">
    <property type="entry name" value="NHEJ_ligase_lig"/>
    <property type="match status" value="1"/>
</dbReference>
<dbReference type="InterPro" id="IPR014143">
    <property type="entry name" value="NHEJ_ligase_prk"/>
</dbReference>
<keyword evidence="13" id="KW-0239">DNA-directed DNA polymerase</keyword>
<comment type="catalytic activity">
    <reaction evidence="20">
        <text>ATP + (deoxyribonucleotide)n-3'-hydroxyl + 5'-phospho-(deoxyribonucleotide)m = (deoxyribonucleotide)n+m + AMP + diphosphate.</text>
        <dbReference type="EC" id="6.5.1.1"/>
    </reaction>
</comment>
<evidence type="ECO:0000256" key="19">
    <source>
        <dbReference type="ARBA" id="ARBA00029943"/>
    </source>
</evidence>
<keyword evidence="10" id="KW-0378">Hydrolase</keyword>
<dbReference type="Gene3D" id="3.90.920.10">
    <property type="entry name" value="DNA primase, PRIM domain"/>
    <property type="match status" value="1"/>
</dbReference>
<evidence type="ECO:0000256" key="3">
    <source>
        <dbReference type="ARBA" id="ARBA00022598"/>
    </source>
</evidence>
<evidence type="ECO:0000256" key="17">
    <source>
        <dbReference type="ARBA" id="ARBA00023211"/>
    </source>
</evidence>
<dbReference type="InterPro" id="IPR012310">
    <property type="entry name" value="DNA_ligase_ATP-dep_cent"/>
</dbReference>
<dbReference type="GO" id="GO:0005524">
    <property type="term" value="F:ATP binding"/>
    <property type="evidence" value="ECO:0007669"/>
    <property type="project" value="UniProtKB-KW"/>
</dbReference>
<dbReference type="InterPro" id="IPR014145">
    <property type="entry name" value="LigD_pol_dom"/>
</dbReference>
<keyword evidence="8" id="KW-0547">Nucleotide-binding</keyword>
<keyword evidence="15" id="KW-0233">DNA recombination</keyword>
<evidence type="ECO:0000256" key="1">
    <source>
        <dbReference type="ARBA" id="ARBA00001936"/>
    </source>
</evidence>
<evidence type="ECO:0000256" key="18">
    <source>
        <dbReference type="ARBA" id="ARBA00023268"/>
    </source>
</evidence>
<keyword evidence="9" id="KW-0227">DNA damage</keyword>
<evidence type="ECO:0000256" key="13">
    <source>
        <dbReference type="ARBA" id="ARBA00022932"/>
    </source>
</evidence>
<dbReference type="GO" id="GO:0006310">
    <property type="term" value="P:DNA recombination"/>
    <property type="evidence" value="ECO:0007669"/>
    <property type="project" value="UniProtKB-KW"/>
</dbReference>
<evidence type="ECO:0000256" key="11">
    <source>
        <dbReference type="ARBA" id="ARBA00022839"/>
    </source>
</evidence>
<keyword evidence="12" id="KW-0067">ATP-binding</keyword>
<comment type="cofactor">
    <cofactor evidence="1">
        <name>Mn(2+)</name>
        <dbReference type="ChEBI" id="CHEBI:29035"/>
    </cofactor>
</comment>
<dbReference type="SUPFAM" id="SSF56091">
    <property type="entry name" value="DNA ligase/mRNA capping enzyme, catalytic domain"/>
    <property type="match status" value="1"/>
</dbReference>
<evidence type="ECO:0000256" key="21">
    <source>
        <dbReference type="ARBA" id="ARBA00049981"/>
    </source>
</evidence>
<dbReference type="PROSITE" id="PS50160">
    <property type="entry name" value="DNA_LIGASE_A3"/>
    <property type="match status" value="1"/>
</dbReference>
<keyword evidence="3" id="KW-0436">Ligase</keyword>
<evidence type="ECO:0000313" key="24">
    <source>
        <dbReference type="EMBL" id="SFE08095.1"/>
    </source>
</evidence>
<name>A0A1I1XL63_9BACI</name>
<feature type="domain" description="ATP-dependent DNA ligase family profile" evidence="23">
    <location>
        <begin position="108"/>
        <end position="202"/>
    </location>
</feature>
<dbReference type="PROSITE" id="PS00697">
    <property type="entry name" value="DNA_LIGASE_A1"/>
    <property type="match status" value="1"/>
</dbReference>
<dbReference type="Proteomes" id="UP000199474">
    <property type="component" value="Unassembled WGS sequence"/>
</dbReference>
<dbReference type="InterPro" id="IPR052171">
    <property type="entry name" value="NHEJ_LigD"/>
</dbReference>
<sequence length="602" mass="68821">MHVMKPIPSEAFPEGNDWVYEVKYDGFRCVLYWGSDPSSIRLVSRNGNDLSNNFPEIIEMCLKHEDDVREYLPLTLDGELVVLNNGYQGNFSLIQKRGRLKKQALIKTEAARRPASFMAFDLFKAGDTEIIDQTFDQRKRKLAEVFNGERRMGARLHHVDFSENLEMVWRNIFKYKGEGIVAKRQGSRYQQGKKHRDWFKIKNWRMIKGFLTLYEPQNDYFTVCVYRDGTAVEIGKCKHGLNEEAYAALKKLFVENGTEENGGYRLPPAVCAEIQTLDFVGSELREPSFKRLLPHTSADDCTWQTLRLDMAMLPESINISNTAKCFWPSPGLTKGDLLVYMREISPYMLPFLANRLLTVIRSPDGVHGESFFQKHLPDYAPDFIASVEQDGETHFVCQDLDSLIWFANHGALEYHIPFQTVQSEKPLEIVFDLDPPDRDHFSLAVKAACILKTILDDLRLTSFIKTSGGKGLQVHIPIPPASMTYEETGIFTQAIAWTIEKSQPDLFTTERFKDKRGGRLYIDYLQHGAGKTIVAPYSPRKQEDAAVATPLFWNEVNEELSPDMFRIDNVIERVQTVGCPFQGYFTAGENQVLDDVLAMIQS</sequence>
<evidence type="ECO:0000256" key="16">
    <source>
        <dbReference type="ARBA" id="ARBA00023204"/>
    </source>
</evidence>